<gene>
    <name evidence="3" type="ORF">UFOVP1345_27</name>
    <name evidence="4" type="ORF">UFOVP1542_27</name>
    <name evidence="2" type="ORF">UFOVP920_27</name>
</gene>
<evidence type="ECO:0000313" key="2">
    <source>
        <dbReference type="EMBL" id="CAB4171776.1"/>
    </source>
</evidence>
<evidence type="ECO:0000313" key="3">
    <source>
        <dbReference type="EMBL" id="CAB4200145.1"/>
    </source>
</evidence>
<sequence length="726" mass="75836">MAELSAILKDPNYVNANDATKRAIFDKYSGQDSNFTAANEATQAAIRQKFGAAMALPKEAPAPQAKPTMADAYSSMTRAAQAQGEAGPQMLKDMARPALEMTGGLVGGAIGTGAGLLGGGPIGAAYGGVAGSALGYAGAKELIELADVYLGGKAPRRGAAIATEPLSNLVTGAEYEMGGQVAMKALAKGAGAIMDLPQLAKQKAAKLARNALGDDLQVALNELSKAKPGETAGQATADINSPVWQALLQRALNRDPRFLAALEKSQGEVSVNALARLAGGETATAARTATKEAKSQLNALLTPTLRTELEAANAAGEQLPKFTQQATQFGEAAAQKVQDVRRFTAAGERAAARAGDTATVTGMPRVPGRYTYMGELEGLAEKEAARAAEGSLRFGEAAKFSQAAADSLAAHGLKPLESNAVISKITAMTGNPKYAGNQDVLRSLGQVAEDMATWTNKGGVIDAWAIDSIRKNSVNAAISKLYPSMAANQQKTLAASVLAKIKPAIIDAVEEAGGTGYRQYLEDYASGMAKISEQKLSGRALEMWRSNKDAFVKLVDGNDPKTVEKILGAGKYDIAKELSDNTLATLQEEAKKAVREASISSQSSAGQDTLREVWMDHMSKIRIPSYLNTVRTTAEAALNVIEQRIGNSTMAKLTQAAKTAKDASALLNTLPAGERNKVLAIFNSPATWRLSGAAVAVPAEEIARGITEIPRNQLAPANQNALSQPQ</sequence>
<name>A0A6J5PP74_9CAUD</name>
<protein>
    <submittedName>
        <fullName evidence="2">Uncharacterized protein</fullName>
    </submittedName>
</protein>
<dbReference type="EMBL" id="LR798390">
    <property type="protein sequence ID" value="CAB5228763.1"/>
    <property type="molecule type" value="Genomic_DNA"/>
</dbReference>
<evidence type="ECO:0000256" key="1">
    <source>
        <dbReference type="SAM" id="MobiDB-lite"/>
    </source>
</evidence>
<organism evidence="2">
    <name type="scientific">uncultured Caudovirales phage</name>
    <dbReference type="NCBI Taxonomy" id="2100421"/>
    <lineage>
        <taxon>Viruses</taxon>
        <taxon>Duplodnaviria</taxon>
        <taxon>Heunggongvirae</taxon>
        <taxon>Uroviricota</taxon>
        <taxon>Caudoviricetes</taxon>
        <taxon>Peduoviridae</taxon>
        <taxon>Maltschvirus</taxon>
        <taxon>Maltschvirus maltsch</taxon>
    </lineage>
</organism>
<proteinExistence type="predicted"/>
<dbReference type="EMBL" id="LR797298">
    <property type="protein sequence ID" value="CAB4200145.1"/>
    <property type="molecule type" value="Genomic_DNA"/>
</dbReference>
<feature type="region of interest" description="Disordered" evidence="1">
    <location>
        <begin position="58"/>
        <end position="87"/>
    </location>
</feature>
<evidence type="ECO:0000313" key="4">
    <source>
        <dbReference type="EMBL" id="CAB5228763.1"/>
    </source>
</evidence>
<reference evidence="2" key="1">
    <citation type="submission" date="2020-05" db="EMBL/GenBank/DDBJ databases">
        <authorList>
            <person name="Chiriac C."/>
            <person name="Salcher M."/>
            <person name="Ghai R."/>
            <person name="Kavagutti S V."/>
        </authorList>
    </citation>
    <scope>NUCLEOTIDE SEQUENCE</scope>
</reference>
<accession>A0A6J5PP74</accession>
<dbReference type="EMBL" id="LR796879">
    <property type="protein sequence ID" value="CAB4171776.1"/>
    <property type="molecule type" value="Genomic_DNA"/>
</dbReference>